<dbReference type="InterPro" id="IPR002123">
    <property type="entry name" value="Plipid/glycerol_acylTrfase"/>
</dbReference>
<evidence type="ECO:0000256" key="2">
    <source>
        <dbReference type="ARBA" id="ARBA00023315"/>
    </source>
</evidence>
<feature type="compositionally biased region" description="Polar residues" evidence="3">
    <location>
        <begin position="245"/>
        <end position="257"/>
    </location>
</feature>
<gene>
    <name evidence="5" type="ORF">GcLGCM259_1220</name>
</gene>
<evidence type="ECO:0000313" key="5">
    <source>
        <dbReference type="EMBL" id="QCY46955.1"/>
    </source>
</evidence>
<evidence type="ECO:0000259" key="4">
    <source>
        <dbReference type="SMART" id="SM00563"/>
    </source>
</evidence>
<feature type="region of interest" description="Disordered" evidence="3">
    <location>
        <begin position="225"/>
        <end position="266"/>
    </location>
</feature>
<proteinExistence type="predicted"/>
<dbReference type="SUPFAM" id="SSF69593">
    <property type="entry name" value="Glycerol-3-phosphate (1)-acyltransferase"/>
    <property type="match status" value="1"/>
</dbReference>
<reference evidence="5 6" key="1">
    <citation type="submission" date="2018-12" db="EMBL/GenBank/DDBJ databases">
        <title>Complete Genome Sequence of Glutamicibacter creatinolyticus strain LGCM259,isolated from an abscess of a 12-year-old mare in Italy.</title>
        <authorList>
            <person name="Santos R.G."/>
            <person name="Silva A.L."/>
            <person name="Seyffert N."/>
            <person name="Castro T.L.P."/>
            <person name="Attili A.R."/>
            <person name="Rifici C."/>
            <person name="Mazzullo G."/>
            <person name="Brenig B."/>
            <person name="Venanzi F."/>
            <person name="Azevedo V."/>
        </authorList>
    </citation>
    <scope>NUCLEOTIDE SEQUENCE [LARGE SCALE GENOMIC DNA]</scope>
    <source>
        <strain evidence="5 6">LGCM 259</strain>
    </source>
</reference>
<dbReference type="Proteomes" id="UP000307000">
    <property type="component" value="Chromosome"/>
</dbReference>
<dbReference type="Pfam" id="PF01553">
    <property type="entry name" value="Acyltransferase"/>
    <property type="match status" value="1"/>
</dbReference>
<sequence>MAADSTVSKEPLKSRLIFAGLAGAVRPVMNALIGKTWKGFDSLPQGGFILCVNHVTKIDPLVIGHAMYSNGRLPRWLAKESLFTAPVLGWIMKASGQVPVARKSSAAGDSLVVAKQVLDAGGVIIIYPEGTLTRDPNLWPMRGHTGAARLALQTGAPVVPMAHWGAQELLPRYSKKLNLFPRKHVVISAGPAVDLDDLRNGPRTRSVLQEATDRIMREVTRLQAELRGEEPPAKLWDPSEHGQAATGSSYEASTSVTEKNKPAVED</sequence>
<feature type="compositionally biased region" description="Basic and acidic residues" evidence="3">
    <location>
        <begin position="225"/>
        <end position="240"/>
    </location>
</feature>
<dbReference type="KEGG" id="gcr:GcLGCM259_1220"/>
<keyword evidence="6" id="KW-1185">Reference proteome</keyword>
<keyword evidence="1 5" id="KW-0808">Transferase</keyword>
<evidence type="ECO:0000256" key="3">
    <source>
        <dbReference type="SAM" id="MobiDB-lite"/>
    </source>
</evidence>
<dbReference type="GO" id="GO:0003841">
    <property type="term" value="F:1-acylglycerol-3-phosphate O-acyltransferase activity"/>
    <property type="evidence" value="ECO:0007669"/>
    <property type="project" value="TreeGrafter"/>
</dbReference>
<organism evidence="5 6">
    <name type="scientific">Glutamicibacter creatinolyticus</name>
    <dbReference type="NCBI Taxonomy" id="162496"/>
    <lineage>
        <taxon>Bacteria</taxon>
        <taxon>Bacillati</taxon>
        <taxon>Actinomycetota</taxon>
        <taxon>Actinomycetes</taxon>
        <taxon>Micrococcales</taxon>
        <taxon>Micrococcaceae</taxon>
        <taxon>Glutamicibacter</taxon>
    </lineage>
</organism>
<accession>A0A5B7WUI9</accession>
<dbReference type="CDD" id="cd07989">
    <property type="entry name" value="LPLAT_AGPAT-like"/>
    <property type="match status" value="1"/>
</dbReference>
<feature type="domain" description="Phospholipid/glycerol acyltransferase" evidence="4">
    <location>
        <begin position="48"/>
        <end position="166"/>
    </location>
</feature>
<keyword evidence="2 5" id="KW-0012">Acyltransferase</keyword>
<dbReference type="GO" id="GO:0006654">
    <property type="term" value="P:phosphatidic acid biosynthetic process"/>
    <property type="evidence" value="ECO:0007669"/>
    <property type="project" value="TreeGrafter"/>
</dbReference>
<evidence type="ECO:0000256" key="1">
    <source>
        <dbReference type="ARBA" id="ARBA00022679"/>
    </source>
</evidence>
<dbReference type="PANTHER" id="PTHR10434:SF55">
    <property type="entry name" value="POSSIBLE ACYLTRANSFERASE"/>
    <property type="match status" value="1"/>
</dbReference>
<dbReference type="GO" id="GO:0005886">
    <property type="term" value="C:plasma membrane"/>
    <property type="evidence" value="ECO:0007669"/>
    <property type="project" value="TreeGrafter"/>
</dbReference>
<protein>
    <submittedName>
        <fullName evidence="5">Acyl-phosphate glycerol 3-phosphate acyltransferase</fullName>
    </submittedName>
</protein>
<dbReference type="PANTHER" id="PTHR10434">
    <property type="entry name" value="1-ACYL-SN-GLYCEROL-3-PHOSPHATE ACYLTRANSFERASE"/>
    <property type="match status" value="1"/>
</dbReference>
<dbReference type="EMBL" id="CP034412">
    <property type="protein sequence ID" value="QCY46955.1"/>
    <property type="molecule type" value="Genomic_DNA"/>
</dbReference>
<dbReference type="SMART" id="SM00563">
    <property type="entry name" value="PlsC"/>
    <property type="match status" value="1"/>
</dbReference>
<name>A0A5B7WUI9_9MICC</name>
<dbReference type="AlphaFoldDB" id="A0A5B7WUI9"/>
<evidence type="ECO:0000313" key="6">
    <source>
        <dbReference type="Proteomes" id="UP000307000"/>
    </source>
</evidence>